<dbReference type="InterPro" id="IPR001245">
    <property type="entry name" value="Ser-Thr/Tyr_kinase_cat_dom"/>
</dbReference>
<dbReference type="InterPro" id="IPR051681">
    <property type="entry name" value="Ser/Thr_Kinases-Pseudokinases"/>
</dbReference>
<dbReference type="EMBL" id="CAJVPP010005621">
    <property type="protein sequence ID" value="CAG8667931.1"/>
    <property type="molecule type" value="Genomic_DNA"/>
</dbReference>
<reference evidence="2" key="1">
    <citation type="submission" date="2021-06" db="EMBL/GenBank/DDBJ databases">
        <authorList>
            <person name="Kallberg Y."/>
            <person name="Tangrot J."/>
            <person name="Rosling A."/>
        </authorList>
    </citation>
    <scope>NUCLEOTIDE SEQUENCE</scope>
    <source>
        <strain evidence="2">87-6 pot B 2015</strain>
    </source>
</reference>
<dbReference type="SMART" id="SM00671">
    <property type="entry name" value="SEL1"/>
    <property type="match status" value="2"/>
</dbReference>
<dbReference type="InterPro" id="IPR000719">
    <property type="entry name" value="Prot_kinase_dom"/>
</dbReference>
<dbReference type="InterPro" id="IPR036537">
    <property type="entry name" value="Adaptor_Cbl_N_dom_sf"/>
</dbReference>
<feature type="non-terminal residue" evidence="2">
    <location>
        <position position="1125"/>
    </location>
</feature>
<dbReference type="Pfam" id="PF07714">
    <property type="entry name" value="PK_Tyr_Ser-Thr"/>
    <property type="match status" value="2"/>
</dbReference>
<gene>
    <name evidence="2" type="ORF">FMOSSE_LOCUS12264</name>
</gene>
<dbReference type="GO" id="GO:0005524">
    <property type="term" value="F:ATP binding"/>
    <property type="evidence" value="ECO:0007669"/>
    <property type="project" value="InterPro"/>
</dbReference>
<protein>
    <submittedName>
        <fullName evidence="2">11399_t:CDS:1</fullName>
    </submittedName>
</protein>
<feature type="domain" description="Protein kinase" evidence="1">
    <location>
        <begin position="743"/>
        <end position="1125"/>
    </location>
</feature>
<evidence type="ECO:0000313" key="3">
    <source>
        <dbReference type="Proteomes" id="UP000789375"/>
    </source>
</evidence>
<dbReference type="Proteomes" id="UP000789375">
    <property type="component" value="Unassembled WGS sequence"/>
</dbReference>
<dbReference type="InterPro" id="IPR006597">
    <property type="entry name" value="Sel1-like"/>
</dbReference>
<accession>A0A9N9E9N9</accession>
<dbReference type="InterPro" id="IPR059179">
    <property type="entry name" value="MLKL-like_MCAfunc"/>
</dbReference>
<keyword evidence="3" id="KW-1185">Reference proteome</keyword>
<dbReference type="AlphaFoldDB" id="A0A9N9E9N9"/>
<proteinExistence type="predicted"/>
<dbReference type="InterPro" id="IPR011990">
    <property type="entry name" value="TPR-like_helical_dom_sf"/>
</dbReference>
<dbReference type="Pfam" id="PF08238">
    <property type="entry name" value="Sel1"/>
    <property type="match status" value="2"/>
</dbReference>
<evidence type="ECO:0000313" key="2">
    <source>
        <dbReference type="EMBL" id="CAG8667931.1"/>
    </source>
</evidence>
<dbReference type="GO" id="GO:0004674">
    <property type="term" value="F:protein serine/threonine kinase activity"/>
    <property type="evidence" value="ECO:0007669"/>
    <property type="project" value="TreeGrafter"/>
</dbReference>
<dbReference type="Gene3D" id="1.10.510.10">
    <property type="entry name" value="Transferase(Phosphotransferase) domain 1"/>
    <property type="match status" value="2"/>
</dbReference>
<organism evidence="2 3">
    <name type="scientific">Funneliformis mosseae</name>
    <name type="common">Endomycorrhizal fungus</name>
    <name type="synonym">Glomus mosseae</name>
    <dbReference type="NCBI Taxonomy" id="27381"/>
    <lineage>
        <taxon>Eukaryota</taxon>
        <taxon>Fungi</taxon>
        <taxon>Fungi incertae sedis</taxon>
        <taxon>Mucoromycota</taxon>
        <taxon>Glomeromycotina</taxon>
        <taxon>Glomeromycetes</taxon>
        <taxon>Glomerales</taxon>
        <taxon>Glomeraceae</taxon>
        <taxon>Funneliformis</taxon>
    </lineage>
</organism>
<dbReference type="GO" id="GO:0007166">
    <property type="term" value="P:cell surface receptor signaling pathway"/>
    <property type="evidence" value="ECO:0007669"/>
    <property type="project" value="InterPro"/>
</dbReference>
<dbReference type="SUPFAM" id="SSF56112">
    <property type="entry name" value="Protein kinase-like (PK-like)"/>
    <property type="match status" value="2"/>
</dbReference>
<dbReference type="PANTHER" id="PTHR44329">
    <property type="entry name" value="SERINE/THREONINE-PROTEIN KINASE TNNI3K-RELATED"/>
    <property type="match status" value="1"/>
</dbReference>
<sequence length="1125" mass="131074">MAVNIFKETADKGNPSAQLRYGICLWKGEGIAANSLEASRYLKNAASSGNSTAMFIIGKAYWNGGNGIKQDREQGARYLREAVRHDHPKASEMYLDFRGFGNHELIEKRCKECDSQYRISEGWTSGDVRIDTFIKDTMYETRNSGRWLEWISFDRFTNIELYEDGFDKVYVAVWLDSRDNYLEKNGILKNESQPVKVFLKQFNLSADCLNEIKNHWEFSNIKVAISSKFYGMSKHPETQEFIMVTHYGNQKSLRTLLENDKKLLWKQKIEILRDTSFKLRNLHDLGYSHNNFHYGSIMLDDDSKIYITNFKLTQSIKQQIAPNNKGRPEFGKGTPKIYKDFVNQCINANPDQRPTAKNLYKKFKVWYNCIIGLPEYKDCGETVKSAFSKADNYNDEDVKVDNDNMDIDEKQLHEEMINNEENNLVVPDDLNGYTFNKNNSFNYRNLYIPPISKVIMQGLNQKIDFSNIDAQIIIGSKVFNLKFDRIKFIYEVIEKAISFLDTKAFKFTDDRAQFLRDLIQKDNTLTEEEKLLAIEITDPPYFFIIFTIRKAISLLDPKIYTTNSDRLRFLQDIIQDDDILADSEKATAIKLTNSKLDRINKIFKEMKTPLDPEIHKIMNEITQLVHDTIQRDDTHHEYANREFKWETFKSKSCQSTDNNDTTNRERVKIPRINLNPQYYHNKPEMNPLFPANYMISQNDNGVSGASNIMTNEAASEICVIGTVTTLKGACSSAQNFEAFIPLISTFLKLGEKIINLYDKAKHNKELCGLLLQRSNGAMVAVRDLDMRKTENAEFFSKQENLEMFKKFIRCMEKIKKFISRVSKLHRLIKYFWACNIEQDFTDLVAEFDGYMRNLNFSFIVQSRDELGIIKNHVRQIKEILNNVYGVNDRNYIEYLRNMHSITEKIIEFQKQYKYNMNMNSSEVITRVERNEPLLDHKNYQKINHTRSKRIEKRISVADCTEVSFKEFSNANAAVPSKTNNEQAHSHYPAQAPILIEIRKESANILVNIYHKVRIANFGLSKRLSDITRSISHNLENIRYMAPEKLFLDNEVNNSDNIKKSISYDAKCEVYSVGALLWEIAELKKPHSDLDKSEILNSVRKRIREKYYEPFSNDVPSEWRDIVSNG</sequence>
<dbReference type="Gene3D" id="1.20.930.20">
    <property type="entry name" value="Adaptor protein Cbl, N-terminal domain"/>
    <property type="match status" value="1"/>
</dbReference>
<dbReference type="PROSITE" id="PS50011">
    <property type="entry name" value="PROTEIN_KINASE_DOM"/>
    <property type="match status" value="1"/>
</dbReference>
<name>A0A9N9E9N9_FUNMO</name>
<dbReference type="InterPro" id="IPR011009">
    <property type="entry name" value="Kinase-like_dom_sf"/>
</dbReference>
<dbReference type="CDD" id="cd21037">
    <property type="entry name" value="MLKL_NTD"/>
    <property type="match status" value="1"/>
</dbReference>
<feature type="non-terminal residue" evidence="2">
    <location>
        <position position="1"/>
    </location>
</feature>
<dbReference type="SUPFAM" id="SSF81901">
    <property type="entry name" value="HCP-like"/>
    <property type="match status" value="1"/>
</dbReference>
<comment type="caution">
    <text evidence="2">The sequence shown here is derived from an EMBL/GenBank/DDBJ whole genome shotgun (WGS) entry which is preliminary data.</text>
</comment>
<dbReference type="Gene3D" id="1.25.40.10">
    <property type="entry name" value="Tetratricopeptide repeat domain"/>
    <property type="match status" value="1"/>
</dbReference>
<evidence type="ECO:0000259" key="1">
    <source>
        <dbReference type="PROSITE" id="PS50011"/>
    </source>
</evidence>